<comment type="caution">
    <text evidence="2">The sequence shown here is derived from an EMBL/GenBank/DDBJ whole genome shotgun (WGS) entry which is preliminary data.</text>
</comment>
<accession>A0A2C5ZJG5</accession>
<dbReference type="EMBL" id="NJES01000041">
    <property type="protein sequence ID" value="PHH79564.1"/>
    <property type="molecule type" value="Genomic_DNA"/>
</dbReference>
<reference evidence="2 3" key="1">
    <citation type="submission" date="2017-06" db="EMBL/GenBank/DDBJ databases">
        <title>Ant-infecting Ophiocordyceps genomes reveal a high diversity of potential behavioral manipulation genes and a possible major role for enterotoxins.</title>
        <authorList>
            <person name="De Bekker C."/>
            <person name="Evans H.C."/>
            <person name="Brachmann A."/>
            <person name="Hughes D.P."/>
        </authorList>
    </citation>
    <scope>NUCLEOTIDE SEQUENCE [LARGE SCALE GENOMIC DNA]</scope>
    <source>
        <strain evidence="2 3">Map16</strain>
    </source>
</reference>
<feature type="compositionally biased region" description="Polar residues" evidence="1">
    <location>
        <begin position="59"/>
        <end position="69"/>
    </location>
</feature>
<dbReference type="AlphaFoldDB" id="A0A2C5ZJG5"/>
<dbReference type="Proteomes" id="UP000226431">
    <property type="component" value="Unassembled WGS sequence"/>
</dbReference>
<organism evidence="2 3">
    <name type="scientific">Ophiocordyceps camponoti-rufipedis</name>
    <dbReference type="NCBI Taxonomy" id="2004952"/>
    <lineage>
        <taxon>Eukaryota</taxon>
        <taxon>Fungi</taxon>
        <taxon>Dikarya</taxon>
        <taxon>Ascomycota</taxon>
        <taxon>Pezizomycotina</taxon>
        <taxon>Sordariomycetes</taxon>
        <taxon>Hypocreomycetidae</taxon>
        <taxon>Hypocreales</taxon>
        <taxon>Ophiocordycipitaceae</taxon>
        <taxon>Ophiocordyceps</taxon>
    </lineage>
</organism>
<gene>
    <name evidence="2" type="ORF">CDD80_4444</name>
</gene>
<feature type="region of interest" description="Disordered" evidence="1">
    <location>
        <begin position="31"/>
        <end position="84"/>
    </location>
</feature>
<feature type="region of interest" description="Disordered" evidence="1">
    <location>
        <begin position="146"/>
        <end position="169"/>
    </location>
</feature>
<evidence type="ECO:0000313" key="3">
    <source>
        <dbReference type="Proteomes" id="UP000226431"/>
    </source>
</evidence>
<name>A0A2C5ZJG5_9HYPO</name>
<feature type="compositionally biased region" description="Polar residues" evidence="1">
    <location>
        <begin position="34"/>
        <end position="46"/>
    </location>
</feature>
<evidence type="ECO:0000256" key="1">
    <source>
        <dbReference type="SAM" id="MobiDB-lite"/>
    </source>
</evidence>
<keyword evidence="3" id="KW-1185">Reference proteome</keyword>
<evidence type="ECO:0000313" key="2">
    <source>
        <dbReference type="EMBL" id="PHH79564.1"/>
    </source>
</evidence>
<sequence length="232" mass="23988">MNLGQACLGEGVIGSCEKAFQASLRPLTLPLPWSMSSTRQMRNSGPGQRKEPRDRFPNASISRPASSRGAQEKEPGPRPFSLESGYSSRWRALARSVQTGSWCSVSHGLVSSPVTTPGLGEAAEPRGSGAVDVGTVPTISVCPERSVSLDSGGAEDSPTSMAHAGTSDRGNDVAALEISLASHRDSAPPAHDLSIGQGFAIPISRDRHAASGAAASCRGYGRASVSEYVVGS</sequence>
<proteinExistence type="predicted"/>
<protein>
    <submittedName>
        <fullName evidence="2">Uncharacterized protein</fullName>
    </submittedName>
</protein>